<feature type="binding site" evidence="13">
    <location>
        <begin position="119"/>
        <end position="122"/>
    </location>
    <ligand>
        <name>NAD(+)</name>
        <dbReference type="ChEBI" id="CHEBI:57540"/>
    </ligand>
</feature>
<comment type="similarity">
    <text evidence="1 13">Belongs to the DapB family.</text>
</comment>
<comment type="catalytic activity">
    <reaction evidence="11 13">
        <text>(S)-2,3,4,5-tetrahydrodipicolinate + NADP(+) + H2O = (2S,4S)-4-hydroxy-2,3,4,5-tetrahydrodipicolinate + NADPH + H(+)</text>
        <dbReference type="Rhea" id="RHEA:35331"/>
        <dbReference type="ChEBI" id="CHEBI:15377"/>
        <dbReference type="ChEBI" id="CHEBI:15378"/>
        <dbReference type="ChEBI" id="CHEBI:16845"/>
        <dbReference type="ChEBI" id="CHEBI:57783"/>
        <dbReference type="ChEBI" id="CHEBI:58349"/>
        <dbReference type="ChEBI" id="CHEBI:67139"/>
        <dbReference type="EC" id="1.17.1.8"/>
    </reaction>
</comment>
<comment type="subcellular location">
    <subcellularLocation>
        <location evidence="13">Cytoplasm</location>
    </subcellularLocation>
</comment>
<dbReference type="InterPro" id="IPR036291">
    <property type="entry name" value="NAD(P)-bd_dom_sf"/>
</dbReference>
<evidence type="ECO:0000256" key="11">
    <source>
        <dbReference type="ARBA" id="ARBA00049080"/>
    </source>
</evidence>
<feature type="active site" description="Proton donor/acceptor" evidence="13">
    <location>
        <position position="152"/>
    </location>
</feature>
<dbReference type="EC" id="1.17.1.8" evidence="10 13"/>
<feature type="active site" description="Proton donor" evidence="13">
    <location>
        <position position="156"/>
    </location>
</feature>
<dbReference type="PIRSF" id="PIRSF000161">
    <property type="entry name" value="DHPR"/>
    <property type="match status" value="1"/>
</dbReference>
<dbReference type="PANTHER" id="PTHR20836:SF0">
    <property type="entry name" value="4-HYDROXY-TETRAHYDRODIPICOLINATE REDUCTASE 1, CHLOROPLASTIC-RELATED"/>
    <property type="match status" value="1"/>
</dbReference>
<evidence type="ECO:0000256" key="3">
    <source>
        <dbReference type="ARBA" id="ARBA00022605"/>
    </source>
</evidence>
<dbReference type="Gene3D" id="3.40.50.720">
    <property type="entry name" value="NAD(P)-binding Rossmann-like Domain"/>
    <property type="match status" value="1"/>
</dbReference>
<feature type="binding site" evidence="13">
    <location>
        <position position="34"/>
    </location>
    <ligand>
        <name>NAD(+)</name>
        <dbReference type="ChEBI" id="CHEBI:57540"/>
    </ligand>
</feature>
<dbReference type="GO" id="GO:0016726">
    <property type="term" value="F:oxidoreductase activity, acting on CH or CH2 groups, NAD or NADP as acceptor"/>
    <property type="evidence" value="ECO:0007669"/>
    <property type="project" value="UniProtKB-UniRule"/>
</dbReference>
<evidence type="ECO:0000259" key="15">
    <source>
        <dbReference type="Pfam" id="PF05173"/>
    </source>
</evidence>
<feature type="binding site" evidence="13">
    <location>
        <position position="153"/>
    </location>
    <ligand>
        <name>(S)-2,3,4,5-tetrahydrodipicolinate</name>
        <dbReference type="ChEBI" id="CHEBI:16845"/>
    </ligand>
</feature>
<name>A0A6J4N528_9BACT</name>
<dbReference type="UniPathway" id="UPA00034">
    <property type="reaction ID" value="UER00018"/>
</dbReference>
<dbReference type="SUPFAM" id="SSF51735">
    <property type="entry name" value="NAD(P)-binding Rossmann-fold domains"/>
    <property type="match status" value="1"/>
</dbReference>
<evidence type="ECO:0000256" key="1">
    <source>
        <dbReference type="ARBA" id="ARBA00006642"/>
    </source>
</evidence>
<dbReference type="CDD" id="cd02274">
    <property type="entry name" value="DHDPR_N"/>
    <property type="match status" value="1"/>
</dbReference>
<evidence type="ECO:0000256" key="13">
    <source>
        <dbReference type="HAMAP-Rule" id="MF_00102"/>
    </source>
</evidence>
<comment type="subunit">
    <text evidence="13">Homotetramer.</text>
</comment>
<feature type="binding site" evidence="13">
    <location>
        <begin position="162"/>
        <end position="163"/>
    </location>
    <ligand>
        <name>(S)-2,3,4,5-tetrahydrodipicolinate</name>
        <dbReference type="ChEBI" id="CHEBI:16845"/>
    </ligand>
</feature>
<comment type="function">
    <text evidence="13">Catalyzes the conversion of 4-hydroxy-tetrahydrodipicolinate (HTPA) to tetrahydrodipicolinate.</text>
</comment>
<feature type="domain" description="Dihydrodipicolinate reductase N-terminal" evidence="14">
    <location>
        <begin position="2"/>
        <end position="122"/>
    </location>
</feature>
<dbReference type="GO" id="GO:0051287">
    <property type="term" value="F:NAD binding"/>
    <property type="evidence" value="ECO:0007669"/>
    <property type="project" value="UniProtKB-UniRule"/>
</dbReference>
<keyword evidence="3 13" id="KW-0028">Amino-acid biosynthesis</keyword>
<evidence type="ECO:0000256" key="6">
    <source>
        <dbReference type="ARBA" id="ARBA00023002"/>
    </source>
</evidence>
<dbReference type="InterPro" id="IPR022663">
    <property type="entry name" value="DapB_C"/>
</dbReference>
<dbReference type="Pfam" id="PF05173">
    <property type="entry name" value="DapB_C"/>
    <property type="match status" value="1"/>
</dbReference>
<gene>
    <name evidence="13" type="primary">dapB</name>
    <name evidence="16" type="ORF">AVDCRST_MAG64-399</name>
</gene>
<dbReference type="GO" id="GO:0050661">
    <property type="term" value="F:NADP binding"/>
    <property type="evidence" value="ECO:0007669"/>
    <property type="project" value="UniProtKB-UniRule"/>
</dbReference>
<dbReference type="AlphaFoldDB" id="A0A6J4N528"/>
<dbReference type="InterPro" id="IPR023940">
    <property type="entry name" value="DHDPR_bac"/>
</dbReference>
<evidence type="ECO:0000256" key="12">
    <source>
        <dbReference type="ARBA" id="ARBA00049396"/>
    </source>
</evidence>
<evidence type="ECO:0000256" key="10">
    <source>
        <dbReference type="ARBA" id="ARBA00038983"/>
    </source>
</evidence>
<dbReference type="PROSITE" id="PS01298">
    <property type="entry name" value="DAPB"/>
    <property type="match status" value="1"/>
</dbReference>
<evidence type="ECO:0000313" key="16">
    <source>
        <dbReference type="EMBL" id="CAA9377632.1"/>
    </source>
</evidence>
<comment type="caution">
    <text evidence="13">Was originally thought to be a dihydrodipicolinate reductase (DHDPR), catalyzing the conversion of dihydrodipicolinate to tetrahydrodipicolinate. However, it was shown in E.coli that the substrate of the enzymatic reaction is not dihydrodipicolinate (DHDP) but in fact (2S,4S)-4-hydroxy-2,3,4,5-tetrahydrodipicolinic acid (HTPA), the product released by the DapA-catalyzed reaction.</text>
</comment>
<organism evidence="16">
    <name type="scientific">uncultured Phycisphaerae bacterium</name>
    <dbReference type="NCBI Taxonomy" id="904963"/>
    <lineage>
        <taxon>Bacteria</taxon>
        <taxon>Pseudomonadati</taxon>
        <taxon>Planctomycetota</taxon>
        <taxon>Phycisphaerae</taxon>
        <taxon>environmental samples</taxon>
    </lineage>
</organism>
<evidence type="ECO:0000256" key="7">
    <source>
        <dbReference type="ARBA" id="ARBA00023027"/>
    </source>
</evidence>
<comment type="catalytic activity">
    <reaction evidence="12 13">
        <text>(S)-2,3,4,5-tetrahydrodipicolinate + NAD(+) + H2O = (2S,4S)-4-hydroxy-2,3,4,5-tetrahydrodipicolinate + NADH + H(+)</text>
        <dbReference type="Rhea" id="RHEA:35323"/>
        <dbReference type="ChEBI" id="CHEBI:15377"/>
        <dbReference type="ChEBI" id="CHEBI:15378"/>
        <dbReference type="ChEBI" id="CHEBI:16845"/>
        <dbReference type="ChEBI" id="CHEBI:57540"/>
        <dbReference type="ChEBI" id="CHEBI:57945"/>
        <dbReference type="ChEBI" id="CHEBI:67139"/>
        <dbReference type="EC" id="1.17.1.8"/>
    </reaction>
</comment>
<evidence type="ECO:0000256" key="2">
    <source>
        <dbReference type="ARBA" id="ARBA00022490"/>
    </source>
</evidence>
<dbReference type="HAMAP" id="MF_00102">
    <property type="entry name" value="DapB"/>
    <property type="match status" value="1"/>
</dbReference>
<sequence>MIPVAITGAAGRMGQRLVALAKQSGRFEVVGAVERPGHEALGRDAGEVAGIGPIGVPVTADLRATPRVLVDFTAPASMRQWLASCRGRGVAMVIGTTGLQPADQAAIDAAAANVAVLQAPNMSLGVNLLFRVAAEVAKRLGDEYDVEVVEGHHRFKKDAPSGTAMGLADAILAATGKTRDALVYDRHGDDCPRKPGEVGMHALRIGDEVGRHTAYFAALGERLELTHVATNRDTFVHGALRAAAWLAGRPPGRYSMADVLGL</sequence>
<dbReference type="Pfam" id="PF01113">
    <property type="entry name" value="DapB_N"/>
    <property type="match status" value="1"/>
</dbReference>
<evidence type="ECO:0000256" key="9">
    <source>
        <dbReference type="ARBA" id="ARBA00037922"/>
    </source>
</evidence>
<dbReference type="GO" id="GO:0009089">
    <property type="term" value="P:lysine biosynthetic process via diaminopimelate"/>
    <property type="evidence" value="ECO:0007669"/>
    <property type="project" value="UniProtKB-UniRule"/>
</dbReference>
<evidence type="ECO:0000256" key="4">
    <source>
        <dbReference type="ARBA" id="ARBA00022857"/>
    </source>
</evidence>
<evidence type="ECO:0000259" key="14">
    <source>
        <dbReference type="Pfam" id="PF01113"/>
    </source>
</evidence>
<dbReference type="GO" id="GO:0008839">
    <property type="term" value="F:4-hydroxy-tetrahydrodipicolinate reductase"/>
    <property type="evidence" value="ECO:0007669"/>
    <property type="project" value="UniProtKB-UniRule"/>
</dbReference>
<dbReference type="InterPro" id="IPR022664">
    <property type="entry name" value="DapB_N_CS"/>
</dbReference>
<keyword evidence="5 13" id="KW-0220">Diaminopimelate biosynthesis</keyword>
<reference evidence="16" key="1">
    <citation type="submission" date="2020-02" db="EMBL/GenBank/DDBJ databases">
        <authorList>
            <person name="Meier V. D."/>
        </authorList>
    </citation>
    <scope>NUCLEOTIDE SEQUENCE</scope>
    <source>
        <strain evidence="16">AVDCRST_MAG64</strain>
    </source>
</reference>
<dbReference type="GO" id="GO:0005829">
    <property type="term" value="C:cytosol"/>
    <property type="evidence" value="ECO:0007669"/>
    <property type="project" value="TreeGrafter"/>
</dbReference>
<protein>
    <recommendedName>
        <fullName evidence="10 13">4-hydroxy-tetrahydrodipicolinate reductase</fullName>
        <shortName evidence="13">HTPA reductase</shortName>
        <ecNumber evidence="10 13">1.17.1.8</ecNumber>
    </recommendedName>
</protein>
<feature type="domain" description="Dihydrodipicolinate reductase C-terminal" evidence="15">
    <location>
        <begin position="125"/>
        <end position="260"/>
    </location>
</feature>
<dbReference type="EMBL" id="CADCUQ010000108">
    <property type="protein sequence ID" value="CAA9377632.1"/>
    <property type="molecule type" value="Genomic_DNA"/>
</dbReference>
<comment type="pathway">
    <text evidence="9 13">Amino-acid biosynthesis; L-lysine biosynthesis via DAP pathway; (S)-tetrahydrodipicolinate from L-aspartate: step 4/4.</text>
</comment>
<evidence type="ECO:0000256" key="5">
    <source>
        <dbReference type="ARBA" id="ARBA00022915"/>
    </source>
</evidence>
<dbReference type="Gene3D" id="3.30.360.10">
    <property type="entry name" value="Dihydrodipicolinate Reductase, domain 2"/>
    <property type="match status" value="1"/>
</dbReference>
<proteinExistence type="inferred from homology"/>
<dbReference type="GO" id="GO:0019877">
    <property type="term" value="P:diaminopimelate biosynthetic process"/>
    <property type="evidence" value="ECO:0007669"/>
    <property type="project" value="UniProtKB-UniRule"/>
</dbReference>
<dbReference type="SUPFAM" id="SSF55347">
    <property type="entry name" value="Glyceraldehyde-3-phosphate dehydrogenase-like, C-terminal domain"/>
    <property type="match status" value="1"/>
</dbReference>
<feature type="binding site" evidence="13">
    <location>
        <position position="35"/>
    </location>
    <ligand>
        <name>NADP(+)</name>
        <dbReference type="ChEBI" id="CHEBI:58349"/>
    </ligand>
</feature>
<feature type="binding site" evidence="13">
    <location>
        <begin position="95"/>
        <end position="97"/>
    </location>
    <ligand>
        <name>NAD(+)</name>
        <dbReference type="ChEBI" id="CHEBI:57540"/>
    </ligand>
</feature>
<dbReference type="PANTHER" id="PTHR20836">
    <property type="entry name" value="DIHYDRODIPICOLINATE REDUCTASE"/>
    <property type="match status" value="1"/>
</dbReference>
<evidence type="ECO:0000256" key="8">
    <source>
        <dbReference type="ARBA" id="ARBA00023154"/>
    </source>
</evidence>
<feature type="binding site" evidence="13">
    <location>
        <begin position="8"/>
        <end position="13"/>
    </location>
    <ligand>
        <name>NAD(+)</name>
        <dbReference type="ChEBI" id="CHEBI:57540"/>
    </ligand>
</feature>
<keyword evidence="2 13" id="KW-0963">Cytoplasm</keyword>
<keyword evidence="6 13" id="KW-0560">Oxidoreductase</keyword>
<accession>A0A6J4N528</accession>
<keyword evidence="4 13" id="KW-0521">NADP</keyword>
<dbReference type="InterPro" id="IPR000846">
    <property type="entry name" value="DapB_N"/>
</dbReference>
<dbReference type="NCBIfam" id="TIGR00036">
    <property type="entry name" value="dapB"/>
    <property type="match status" value="1"/>
</dbReference>
<dbReference type="FunFam" id="3.30.360.10:FF:000004">
    <property type="entry name" value="4-hydroxy-tetrahydrodipicolinate reductase"/>
    <property type="match status" value="1"/>
</dbReference>
<keyword evidence="7 13" id="KW-0520">NAD</keyword>
<keyword evidence="8 13" id="KW-0457">Lysine biosynthesis</keyword>